<dbReference type="AlphaFoldDB" id="A0A379M3D2"/>
<keyword evidence="2 4" id="KW-0125">Carotenoid biosynthesis</keyword>
<organism evidence="7 8">
    <name type="scientific">Rhodococcus gordoniae</name>
    <dbReference type="NCBI Taxonomy" id="223392"/>
    <lineage>
        <taxon>Bacteria</taxon>
        <taxon>Bacillati</taxon>
        <taxon>Actinomycetota</taxon>
        <taxon>Actinomycetes</taxon>
        <taxon>Mycobacteriales</taxon>
        <taxon>Nocardiaceae</taxon>
        <taxon>Rhodococcus</taxon>
    </lineage>
</organism>
<evidence type="ECO:0000256" key="1">
    <source>
        <dbReference type="ARBA" id="ARBA00004829"/>
    </source>
</evidence>
<dbReference type="NCBIfam" id="TIGR02734">
    <property type="entry name" value="crtI_fam"/>
    <property type="match status" value="1"/>
</dbReference>
<dbReference type="InterPro" id="IPR036188">
    <property type="entry name" value="FAD/NAD-bd_sf"/>
</dbReference>
<proteinExistence type="inferred from homology"/>
<feature type="region of interest" description="Disordered" evidence="5">
    <location>
        <begin position="518"/>
        <end position="540"/>
    </location>
</feature>
<accession>A0A379M3D2</accession>
<comment type="similarity">
    <text evidence="4">Belongs to the carotenoid/retinoid oxidoreductase family.</text>
</comment>
<evidence type="ECO:0000313" key="7">
    <source>
        <dbReference type="EMBL" id="SUE16153.1"/>
    </source>
</evidence>
<gene>
    <name evidence="7" type="primary">crtN_2</name>
    <name evidence="7" type="ORF">NCTC13296_03021</name>
</gene>
<dbReference type="PRINTS" id="PR00419">
    <property type="entry name" value="ADXRDTASE"/>
</dbReference>
<feature type="domain" description="Amine oxidase" evidence="6">
    <location>
        <begin position="451"/>
        <end position="517"/>
    </location>
</feature>
<dbReference type="GO" id="GO:0102223">
    <property type="term" value="F:4,4'-diapophytoene desaturase (4,4'-diaponeurosporene-forming)"/>
    <property type="evidence" value="ECO:0007669"/>
    <property type="project" value="UniProtKB-EC"/>
</dbReference>
<dbReference type="Proteomes" id="UP000254569">
    <property type="component" value="Unassembled WGS sequence"/>
</dbReference>
<dbReference type="InterPro" id="IPR014105">
    <property type="entry name" value="Carotenoid/retinoid_OxRdtase"/>
</dbReference>
<dbReference type="InterPro" id="IPR002937">
    <property type="entry name" value="Amino_oxidase"/>
</dbReference>
<dbReference type="Gene3D" id="3.50.50.60">
    <property type="entry name" value="FAD/NAD(P)-binding domain"/>
    <property type="match status" value="2"/>
</dbReference>
<comment type="pathway">
    <text evidence="1 4">Carotenoid biosynthesis.</text>
</comment>
<keyword evidence="3 4" id="KW-0560">Oxidoreductase</keyword>
<dbReference type="RefSeq" id="WP_064064193.1">
    <property type="nucleotide sequence ID" value="NZ_LPZN01000029.1"/>
</dbReference>
<feature type="domain" description="Amine oxidase" evidence="6">
    <location>
        <begin position="18"/>
        <end position="369"/>
    </location>
</feature>
<name>A0A379M3D2_9NOCA</name>
<evidence type="ECO:0000256" key="2">
    <source>
        <dbReference type="ARBA" id="ARBA00022746"/>
    </source>
</evidence>
<dbReference type="EMBL" id="UGVI01000001">
    <property type="protein sequence ID" value="SUE16153.1"/>
    <property type="molecule type" value="Genomic_DNA"/>
</dbReference>
<reference evidence="7 8" key="1">
    <citation type="submission" date="2018-06" db="EMBL/GenBank/DDBJ databases">
        <authorList>
            <consortium name="Pathogen Informatics"/>
            <person name="Doyle S."/>
        </authorList>
    </citation>
    <scope>NUCLEOTIDE SEQUENCE [LARGE SCALE GENOMIC DNA]</scope>
    <source>
        <strain evidence="7 8">NCTC13296</strain>
    </source>
</reference>
<keyword evidence="8" id="KW-1185">Reference proteome</keyword>
<evidence type="ECO:0000256" key="5">
    <source>
        <dbReference type="SAM" id="MobiDB-lite"/>
    </source>
</evidence>
<evidence type="ECO:0000259" key="6">
    <source>
        <dbReference type="Pfam" id="PF01593"/>
    </source>
</evidence>
<dbReference type="PANTHER" id="PTHR43734">
    <property type="entry name" value="PHYTOENE DESATURASE"/>
    <property type="match status" value="1"/>
</dbReference>
<evidence type="ECO:0000313" key="8">
    <source>
        <dbReference type="Proteomes" id="UP000254569"/>
    </source>
</evidence>
<dbReference type="GO" id="GO:0016117">
    <property type="term" value="P:carotenoid biosynthetic process"/>
    <property type="evidence" value="ECO:0007669"/>
    <property type="project" value="UniProtKB-KW"/>
</dbReference>
<dbReference type="Pfam" id="PF01593">
    <property type="entry name" value="Amino_oxidase"/>
    <property type="match status" value="2"/>
</dbReference>
<dbReference type="EC" id="1.3.8.2" evidence="7"/>
<dbReference type="OrthoDB" id="9774675at2"/>
<sequence length="540" mass="57144">MRSVSGPAESVVVVGAGLAGLSAALHLTGAGKRVTVLERENTVGGRVGTYPVFEDGRHLYDIDNGASVLTMPDLIADALAAVGESFDSTAPALALTPLAPGYHARFADGTALNVYADPDEMTAEIARVCGPDEAGGYRRLRRWLASIFDAEFDRYIDSNFDSPLDLVSTPAALRDTANLVRLGGFGRLGARVGSFVKDDRLRRIFTFQALYAGTAPATALAVYGAIAHMDTSLGVYFPKGGMSAIAAAMADALIRNGGTVHTGIDVAELRVEDGHAESVRSADGRYFTADAFVLTADLPVVDDLLLRAGVLPRRRSRSATVASPSAVVFHGTVPTDVTRAWPSDSHHTIDFGAEWSETFARITAPRGHGRLMADPSLLITRPAVTDPSLRVVRSGVECEPVSVLAPCPNLASAPLDWGRLGRPYMREIQQVLERRGYRNLTSAMRIDHLDTPQTWADKGMLDGSPFSAAHLFRQTGPFRRPNLVPGVDNLVLAGSGTTPGVGVPTVIISGRLAAKRISGSNSTGSTPVPVPMEMGATAHG</sequence>
<dbReference type="PANTHER" id="PTHR43734:SF1">
    <property type="entry name" value="PHYTOENE DESATURASE"/>
    <property type="match status" value="1"/>
</dbReference>
<evidence type="ECO:0000256" key="3">
    <source>
        <dbReference type="ARBA" id="ARBA00023002"/>
    </source>
</evidence>
<protein>
    <submittedName>
        <fullName evidence="7">Fad-dependent amine oxidoreductase</fullName>
        <ecNumber evidence="7">1.3.8.2</ecNumber>
    </submittedName>
</protein>
<evidence type="ECO:0000256" key="4">
    <source>
        <dbReference type="RuleBase" id="RU362075"/>
    </source>
</evidence>
<dbReference type="SUPFAM" id="SSF51905">
    <property type="entry name" value="FAD/NAD(P)-binding domain"/>
    <property type="match status" value="1"/>
</dbReference>